<organism evidence="3 4">
    <name type="scientific">Coprinellus micaceus</name>
    <name type="common">Glistening ink-cap mushroom</name>
    <name type="synonym">Coprinus micaceus</name>
    <dbReference type="NCBI Taxonomy" id="71717"/>
    <lineage>
        <taxon>Eukaryota</taxon>
        <taxon>Fungi</taxon>
        <taxon>Dikarya</taxon>
        <taxon>Basidiomycota</taxon>
        <taxon>Agaricomycotina</taxon>
        <taxon>Agaricomycetes</taxon>
        <taxon>Agaricomycetidae</taxon>
        <taxon>Agaricales</taxon>
        <taxon>Agaricineae</taxon>
        <taxon>Psathyrellaceae</taxon>
        <taxon>Coprinellus</taxon>
    </lineage>
</organism>
<name>A0A4Y7SWH6_COPMI</name>
<dbReference type="PANTHER" id="PTHR38248:SF2">
    <property type="entry name" value="FUNK1 11"/>
    <property type="match status" value="1"/>
</dbReference>
<dbReference type="Pfam" id="PF17667">
    <property type="entry name" value="Pkinase_fungal"/>
    <property type="match status" value="2"/>
</dbReference>
<dbReference type="STRING" id="71717.A0A4Y7SWH6"/>
<dbReference type="OrthoDB" id="5569250at2759"/>
<accession>A0A4Y7SWH6</accession>
<feature type="region of interest" description="Disordered" evidence="1">
    <location>
        <begin position="426"/>
        <end position="464"/>
    </location>
</feature>
<evidence type="ECO:0000313" key="3">
    <source>
        <dbReference type="EMBL" id="TEB26213.1"/>
    </source>
</evidence>
<dbReference type="InterPro" id="IPR040976">
    <property type="entry name" value="Pkinase_fungal"/>
</dbReference>
<dbReference type="AlphaFoldDB" id="A0A4Y7SWH6"/>
<feature type="compositionally biased region" description="Polar residues" evidence="1">
    <location>
        <begin position="437"/>
        <end position="464"/>
    </location>
</feature>
<feature type="domain" description="Fungal-type protein kinase" evidence="2">
    <location>
        <begin position="208"/>
        <end position="302"/>
    </location>
</feature>
<dbReference type="EMBL" id="QPFP01000050">
    <property type="protein sequence ID" value="TEB26213.1"/>
    <property type="molecule type" value="Genomic_DNA"/>
</dbReference>
<feature type="compositionally biased region" description="Low complexity" evidence="1">
    <location>
        <begin position="426"/>
        <end position="436"/>
    </location>
</feature>
<dbReference type="PANTHER" id="PTHR38248">
    <property type="entry name" value="FUNK1 6"/>
    <property type="match status" value="1"/>
</dbReference>
<evidence type="ECO:0000313" key="4">
    <source>
        <dbReference type="Proteomes" id="UP000298030"/>
    </source>
</evidence>
<dbReference type="Proteomes" id="UP000298030">
    <property type="component" value="Unassembled WGS sequence"/>
</dbReference>
<sequence length="509" mass="56031">AGAEEDNDDGYRTLPFLVLEGLRPVVPNAGPWTRTSTRNLGMKRPADIGFSNIATCEEEDEMEILEELASYSRCPNRMYVRSLAVTEDYVRLITPRVNIHGNPATFVRLVAGVSSADERTLGFDGSIHWTITDGRKEKGTLTTRDAKGEVTEYPILEEVSTPGDSIYPETREELIVKDSWILQDHPPEHELLGLVKGIPGVVQMVSFELLCALRDAIAAHERLGNDEIQILHRDGQRGILIDLDHAFRATAAQPSVLTDSNIGTRLFQSISVLTSAYSRSGKHPDHDYLDDLESFFYVLAYLFLVHRPDGSRAASDDEGAAMVLEWDTDGPGASASLKRGVFISVAGKGLCASQLVEATWGPICAELFNEFRDWIFDRRHEKEDLLSQSSKAVNARSLSPPLSKRNEHYSAVLKMFDDAIEATVPSSSRPAFAPAPTCSTGGDQSSHSHPRTGNQDILSPPSADTISCNGFTELSRKRCAEEAEPPEVSRTRSRCIGRYSEPETIAVGR</sequence>
<feature type="non-terminal residue" evidence="3">
    <location>
        <position position="1"/>
    </location>
</feature>
<protein>
    <recommendedName>
        <fullName evidence="2">Fungal-type protein kinase domain-containing protein</fullName>
    </recommendedName>
</protein>
<evidence type="ECO:0000259" key="2">
    <source>
        <dbReference type="Pfam" id="PF17667"/>
    </source>
</evidence>
<evidence type="ECO:0000256" key="1">
    <source>
        <dbReference type="SAM" id="MobiDB-lite"/>
    </source>
</evidence>
<reference evidence="3 4" key="1">
    <citation type="journal article" date="2019" name="Nat. Ecol. Evol.">
        <title>Megaphylogeny resolves global patterns of mushroom evolution.</title>
        <authorList>
            <person name="Varga T."/>
            <person name="Krizsan K."/>
            <person name="Foldi C."/>
            <person name="Dima B."/>
            <person name="Sanchez-Garcia M."/>
            <person name="Sanchez-Ramirez S."/>
            <person name="Szollosi G.J."/>
            <person name="Szarkandi J.G."/>
            <person name="Papp V."/>
            <person name="Albert L."/>
            <person name="Andreopoulos W."/>
            <person name="Angelini C."/>
            <person name="Antonin V."/>
            <person name="Barry K.W."/>
            <person name="Bougher N.L."/>
            <person name="Buchanan P."/>
            <person name="Buyck B."/>
            <person name="Bense V."/>
            <person name="Catcheside P."/>
            <person name="Chovatia M."/>
            <person name="Cooper J."/>
            <person name="Damon W."/>
            <person name="Desjardin D."/>
            <person name="Finy P."/>
            <person name="Geml J."/>
            <person name="Haridas S."/>
            <person name="Hughes K."/>
            <person name="Justo A."/>
            <person name="Karasinski D."/>
            <person name="Kautmanova I."/>
            <person name="Kiss B."/>
            <person name="Kocsube S."/>
            <person name="Kotiranta H."/>
            <person name="LaButti K.M."/>
            <person name="Lechner B.E."/>
            <person name="Liimatainen K."/>
            <person name="Lipzen A."/>
            <person name="Lukacs Z."/>
            <person name="Mihaltcheva S."/>
            <person name="Morgado L.N."/>
            <person name="Niskanen T."/>
            <person name="Noordeloos M.E."/>
            <person name="Ohm R.A."/>
            <person name="Ortiz-Santana B."/>
            <person name="Ovrebo C."/>
            <person name="Racz N."/>
            <person name="Riley R."/>
            <person name="Savchenko A."/>
            <person name="Shiryaev A."/>
            <person name="Soop K."/>
            <person name="Spirin V."/>
            <person name="Szebenyi C."/>
            <person name="Tomsovsky M."/>
            <person name="Tulloss R.E."/>
            <person name="Uehling J."/>
            <person name="Grigoriev I.V."/>
            <person name="Vagvolgyi C."/>
            <person name="Papp T."/>
            <person name="Martin F.M."/>
            <person name="Miettinen O."/>
            <person name="Hibbett D.S."/>
            <person name="Nagy L.G."/>
        </authorList>
    </citation>
    <scope>NUCLEOTIDE SEQUENCE [LARGE SCALE GENOMIC DNA]</scope>
    <source>
        <strain evidence="3 4">FP101781</strain>
    </source>
</reference>
<feature type="domain" description="Fungal-type protein kinase" evidence="2">
    <location>
        <begin position="96"/>
        <end position="206"/>
    </location>
</feature>
<keyword evidence="4" id="KW-1185">Reference proteome</keyword>
<comment type="caution">
    <text evidence="3">The sequence shown here is derived from an EMBL/GenBank/DDBJ whole genome shotgun (WGS) entry which is preliminary data.</text>
</comment>
<proteinExistence type="predicted"/>
<gene>
    <name evidence="3" type="ORF">FA13DRAFT_1737621</name>
</gene>